<protein>
    <submittedName>
        <fullName evidence="1">Uncharacterized protein</fullName>
    </submittedName>
</protein>
<dbReference type="EMBL" id="KB446538">
    <property type="protein sequence ID" value="EME45870.1"/>
    <property type="molecule type" value="Genomic_DNA"/>
</dbReference>
<evidence type="ECO:0000313" key="2">
    <source>
        <dbReference type="Proteomes" id="UP000016933"/>
    </source>
</evidence>
<keyword evidence="2" id="KW-1185">Reference proteome</keyword>
<accession>N1PU40</accession>
<name>N1PU40_DOTSN</name>
<dbReference type="AlphaFoldDB" id="N1PU40"/>
<proteinExistence type="predicted"/>
<organism evidence="1 2">
    <name type="scientific">Dothistroma septosporum (strain NZE10 / CBS 128990)</name>
    <name type="common">Red band needle blight fungus</name>
    <name type="synonym">Mycosphaerella pini</name>
    <dbReference type="NCBI Taxonomy" id="675120"/>
    <lineage>
        <taxon>Eukaryota</taxon>
        <taxon>Fungi</taxon>
        <taxon>Dikarya</taxon>
        <taxon>Ascomycota</taxon>
        <taxon>Pezizomycotina</taxon>
        <taxon>Dothideomycetes</taxon>
        <taxon>Dothideomycetidae</taxon>
        <taxon>Mycosphaerellales</taxon>
        <taxon>Mycosphaerellaceae</taxon>
        <taxon>Dothistroma</taxon>
    </lineage>
</organism>
<reference evidence="1 2" key="2">
    <citation type="journal article" date="2012" name="PLoS Pathog.">
        <title>Diverse lifestyles and strategies of plant pathogenesis encoded in the genomes of eighteen Dothideomycetes fungi.</title>
        <authorList>
            <person name="Ohm R.A."/>
            <person name="Feau N."/>
            <person name="Henrissat B."/>
            <person name="Schoch C.L."/>
            <person name="Horwitz B.A."/>
            <person name="Barry K.W."/>
            <person name="Condon B.J."/>
            <person name="Copeland A.C."/>
            <person name="Dhillon B."/>
            <person name="Glaser F."/>
            <person name="Hesse C.N."/>
            <person name="Kosti I."/>
            <person name="LaButti K."/>
            <person name="Lindquist E.A."/>
            <person name="Lucas S."/>
            <person name="Salamov A.A."/>
            <person name="Bradshaw R.E."/>
            <person name="Ciuffetti L."/>
            <person name="Hamelin R.C."/>
            <person name="Kema G.H.J."/>
            <person name="Lawrence C."/>
            <person name="Scott J.A."/>
            <person name="Spatafora J.W."/>
            <person name="Turgeon B.G."/>
            <person name="de Wit P.J.G.M."/>
            <person name="Zhong S."/>
            <person name="Goodwin S.B."/>
            <person name="Grigoriev I.V."/>
        </authorList>
    </citation>
    <scope>NUCLEOTIDE SEQUENCE [LARGE SCALE GENOMIC DNA]</scope>
    <source>
        <strain evidence="2">NZE10 / CBS 128990</strain>
    </source>
</reference>
<gene>
    <name evidence="1" type="ORF">DOTSEDRAFT_23840</name>
</gene>
<dbReference type="Proteomes" id="UP000016933">
    <property type="component" value="Unassembled WGS sequence"/>
</dbReference>
<dbReference type="HOGENOM" id="CLU_360935_0_0_1"/>
<sequence length="775" mass="87397">MAVRRLAPEDPAERYLRYHLPDIDDGILKEVAVCRNLSWSFDDIRNLLCKYYDQQVGLTLSSAALHGIMGECLIPGVQNIADAIRHNRTEIAQFMDGTLVLAWLRTLPLNRYQPIMTFREDIFRKETSMSILGKLQMYRLGAYRCTRQDVTFKYGGKSLIGPSRSTMEHEVTWLTKAGRGEMLAYGRRLHNELIFSIERHITPIEPQRFDAKPCDIQLAREMLNAEATEPAYVPHHLAVESALEHHKTVLRINFILRLVLTMDHTEIAPKAAFHMLHAITAILKRRPVPVSLTDDKACLRLVVLACRIFTLEQDCVRYNGVVGTLCAVLLTAFKPASVCDLVLWCVSFEARKLLSGAGSTDSPQDHERNGDRRHPHWRVMYNVPVPANIMDSVQALSAHYMSNVVAQALRVPANSSTYAQYLAAIDNNEVLTTAFDNQKAIMPSLARLSLPKRFYILNEEPEFWLSWTAPGDDYKSIRFELAQTYRHAVPDDKLAKRFWIMGKIATAKRLPAQNAQLWTDFLDDTHPNKALVIATIVAWVNRDRMRYGVFPPIGPADPIGHGDIELMVDDDRVVTVLERSLQSPLTCHFWKYKSMGLEFSACQARQHLTRKLNASLTAPPYSRFLGQPQGTPFHTGVNTAIHGYLDCDADQVQWLLRNGISAQRYEAELIRGAREPALYCYDEGFITSLKPDGSSVPAAVWFDSCIRSSHANMNTMRASLWKALIREVVQFLCFTHVPADGQTVTGETIEDDDDVAFALAVAQVLPLIATAKGLP</sequence>
<reference evidence="2" key="1">
    <citation type="journal article" date="2012" name="PLoS Genet.">
        <title>The genomes of the fungal plant pathogens Cladosporium fulvum and Dothistroma septosporum reveal adaptation to different hosts and lifestyles but also signatures of common ancestry.</title>
        <authorList>
            <person name="de Wit P.J.G.M."/>
            <person name="van der Burgt A."/>
            <person name="Oekmen B."/>
            <person name="Stergiopoulos I."/>
            <person name="Abd-Elsalam K.A."/>
            <person name="Aerts A.L."/>
            <person name="Bahkali A.H."/>
            <person name="Beenen H.G."/>
            <person name="Chettri P."/>
            <person name="Cox M.P."/>
            <person name="Datema E."/>
            <person name="de Vries R.P."/>
            <person name="Dhillon B."/>
            <person name="Ganley A.R."/>
            <person name="Griffiths S.A."/>
            <person name="Guo Y."/>
            <person name="Hamelin R.C."/>
            <person name="Henrissat B."/>
            <person name="Kabir M.S."/>
            <person name="Jashni M.K."/>
            <person name="Kema G."/>
            <person name="Klaubauf S."/>
            <person name="Lapidus A."/>
            <person name="Levasseur A."/>
            <person name="Lindquist E."/>
            <person name="Mehrabi R."/>
            <person name="Ohm R.A."/>
            <person name="Owen T.J."/>
            <person name="Salamov A."/>
            <person name="Schwelm A."/>
            <person name="Schijlen E."/>
            <person name="Sun H."/>
            <person name="van den Burg H.A."/>
            <person name="van Ham R.C.H.J."/>
            <person name="Zhang S."/>
            <person name="Goodwin S.B."/>
            <person name="Grigoriev I.V."/>
            <person name="Collemare J."/>
            <person name="Bradshaw R.E."/>
        </authorList>
    </citation>
    <scope>NUCLEOTIDE SEQUENCE [LARGE SCALE GENOMIC DNA]</scope>
    <source>
        <strain evidence="2">NZE10 / CBS 128990</strain>
    </source>
</reference>
<evidence type="ECO:0000313" key="1">
    <source>
        <dbReference type="EMBL" id="EME45870.1"/>
    </source>
</evidence>